<dbReference type="EMBL" id="CP036501">
    <property type="protein sequence ID" value="UZP73348.1"/>
    <property type="molecule type" value="Genomic_DNA"/>
</dbReference>
<dbReference type="Proteomes" id="UP001317963">
    <property type="component" value="Chromosome"/>
</dbReference>
<evidence type="ECO:0000259" key="1">
    <source>
        <dbReference type="Pfam" id="PF01553"/>
    </source>
</evidence>
<dbReference type="PANTHER" id="PTHR30068:SF3">
    <property type="entry name" value="PHOSPHOLIPID_GLYCEROL ACYLTRANSFERASE DOMAIN-CONTAINING PROTEIN"/>
    <property type="match status" value="1"/>
</dbReference>
<dbReference type="GO" id="GO:0016746">
    <property type="term" value="F:acyltransferase activity"/>
    <property type="evidence" value="ECO:0007669"/>
    <property type="project" value="UniProtKB-KW"/>
</dbReference>
<proteinExistence type="predicted"/>
<dbReference type="Pfam" id="PF01553">
    <property type="entry name" value="Acyltransferase"/>
    <property type="match status" value="1"/>
</dbReference>
<evidence type="ECO:0000313" key="3">
    <source>
        <dbReference type="Proteomes" id="UP001317963"/>
    </source>
</evidence>
<gene>
    <name evidence="2" type="ORF">E0F26_00735</name>
</gene>
<evidence type="ECO:0000313" key="2">
    <source>
        <dbReference type="EMBL" id="UZP73348.1"/>
    </source>
</evidence>
<dbReference type="RefSeq" id="WP_279242126.1">
    <property type="nucleotide sequence ID" value="NZ_CP036501.1"/>
</dbReference>
<name>A0ABY6Q4I3_9GAMM</name>
<keyword evidence="2" id="KW-0808">Transferase</keyword>
<keyword evidence="3" id="KW-1185">Reference proteome</keyword>
<sequence length="377" mass="42059">MADLYSEIRPYRDAEVSAVVDALLSDNEFIDTLMALRGNKVAQWLPGVARLFARRFLRKQLVGVDTVEAFQGLVKPRLDKVVASTSVFTSDGIEQLSAESSYLFISNHRDIVMDSAYANIVLVEQGHRTAQIAIGDNLLQKPWVSHLMRINKSFIVKRNLSGPKQQLAASKELASFMRSAIEENRGSLWIAHREGRAKDGNDRTEAAVLKMLTLSRDKPLESPDDVLGKLNIVPITISYELDPCDVRKAQELAVGDNYQKRQFEDLESIAAGITDEKGRVHLQFGTPLTQDTLSVAAAVEAIDKQMVENYRLFQTNIWAYEALGGDNMTQCPDVPTATISHAQFMARFDGLTPLERNLALSAYAKPVFNWLHHLAKS</sequence>
<dbReference type="PANTHER" id="PTHR30068">
    <property type="entry name" value="URONATE ISOMERASE"/>
    <property type="match status" value="1"/>
</dbReference>
<keyword evidence="2" id="KW-0012">Acyltransferase</keyword>
<reference evidence="2 3" key="1">
    <citation type="submission" date="2019-02" db="EMBL/GenBank/DDBJ databases">
        <title>Halieaceae_genomes.</title>
        <authorList>
            <person name="Li S.-H."/>
        </authorList>
    </citation>
    <scope>NUCLEOTIDE SEQUENCE [LARGE SCALE GENOMIC DNA]</scope>
    <source>
        <strain evidence="2 3">JH123</strain>
    </source>
</reference>
<organism evidence="2 3">
    <name type="scientific">Candidatus Paraluminiphilus aquimaris</name>
    <dbReference type="NCBI Taxonomy" id="2518994"/>
    <lineage>
        <taxon>Bacteria</taxon>
        <taxon>Pseudomonadati</taxon>
        <taxon>Pseudomonadota</taxon>
        <taxon>Gammaproteobacteria</taxon>
        <taxon>Cellvibrionales</taxon>
        <taxon>Halieaceae</taxon>
        <taxon>Candidatus Paraluminiphilus</taxon>
    </lineage>
</organism>
<accession>A0ABY6Q4I3</accession>
<feature type="domain" description="Phospholipid/glycerol acyltransferase" evidence="1">
    <location>
        <begin position="90"/>
        <end position="191"/>
    </location>
</feature>
<protein>
    <submittedName>
        <fullName evidence="2">Glycerol acyltransferase</fullName>
    </submittedName>
</protein>
<dbReference type="InterPro" id="IPR002123">
    <property type="entry name" value="Plipid/glycerol_acylTrfase"/>
</dbReference>